<reference evidence="1 2" key="1">
    <citation type="submission" date="2023-09" db="EMBL/GenBank/DDBJ databases">
        <authorList>
            <person name="Rey-Velasco X."/>
        </authorList>
    </citation>
    <scope>NUCLEOTIDE SEQUENCE [LARGE SCALE GENOMIC DNA]</scope>
    <source>
        <strain evidence="1 2">F158</strain>
    </source>
</reference>
<evidence type="ECO:0008006" key="3">
    <source>
        <dbReference type="Google" id="ProtNLM"/>
    </source>
</evidence>
<accession>A0ABU3DF48</accession>
<gene>
    <name evidence="1" type="ORF">RM543_03540</name>
</gene>
<dbReference type="RefSeq" id="WP_311689515.1">
    <property type="nucleotide sequence ID" value="NZ_JAVRHL010000001.1"/>
</dbReference>
<sequence length="278" mass="30817">MNVDVARPGARKPPLLAMFGMRRSGNHAIADWLRRNVPGECVFLNDCAPGDPFETYALMETPRGDRHGPSFRTTRWFPQFPDGRNARAHLVSYEDRLPGTATPEGWGRPATEIVVHRSFLNWLASFLKLVRVRKAGTAQGARGMGPLRRAVSQYVALLTACEGRVSLSLDRWRQDADYRARRLDALRLPMLDNEVGTQARYGGGSSFSPGHAAPGASDLSSRWRIAATDPIFRTIAGAAGRSPGLLDVLNRHYPEDVARLRRIAGDTAWTPRTLSWCN</sequence>
<organism evidence="1 2">
    <name type="scientific">Tropicimonas omnivorans</name>
    <dbReference type="NCBI Taxonomy" id="3075590"/>
    <lineage>
        <taxon>Bacteria</taxon>
        <taxon>Pseudomonadati</taxon>
        <taxon>Pseudomonadota</taxon>
        <taxon>Alphaproteobacteria</taxon>
        <taxon>Rhodobacterales</taxon>
        <taxon>Roseobacteraceae</taxon>
        <taxon>Tropicimonas</taxon>
    </lineage>
</organism>
<dbReference type="Proteomes" id="UP001265259">
    <property type="component" value="Unassembled WGS sequence"/>
</dbReference>
<proteinExistence type="predicted"/>
<comment type="caution">
    <text evidence="1">The sequence shown here is derived from an EMBL/GenBank/DDBJ whole genome shotgun (WGS) entry which is preliminary data.</text>
</comment>
<dbReference type="EMBL" id="JAVRHL010000001">
    <property type="protein sequence ID" value="MDT0681747.1"/>
    <property type="molecule type" value="Genomic_DNA"/>
</dbReference>
<evidence type="ECO:0000313" key="2">
    <source>
        <dbReference type="Proteomes" id="UP001265259"/>
    </source>
</evidence>
<name>A0ABU3DF48_9RHOB</name>
<protein>
    <recommendedName>
        <fullName evidence="3">Sulfotransferase family protein</fullName>
    </recommendedName>
</protein>
<evidence type="ECO:0000313" key="1">
    <source>
        <dbReference type="EMBL" id="MDT0681747.1"/>
    </source>
</evidence>
<keyword evidence="2" id="KW-1185">Reference proteome</keyword>